<organism evidence="6 7">
    <name type="scientific">Thalassomonas actiniarum</name>
    <dbReference type="NCBI Taxonomy" id="485447"/>
    <lineage>
        <taxon>Bacteria</taxon>
        <taxon>Pseudomonadati</taxon>
        <taxon>Pseudomonadota</taxon>
        <taxon>Gammaproteobacteria</taxon>
        <taxon>Alteromonadales</taxon>
        <taxon>Colwelliaceae</taxon>
        <taxon>Thalassomonas</taxon>
    </lineage>
</organism>
<evidence type="ECO:0000256" key="1">
    <source>
        <dbReference type="ARBA" id="ARBA00009437"/>
    </source>
</evidence>
<dbReference type="Proteomes" id="UP000032568">
    <property type="component" value="Chromosome"/>
</dbReference>
<protein>
    <submittedName>
        <fullName evidence="6">LysR family transcriptional regulator</fullName>
    </submittedName>
</protein>
<dbReference type="InterPro" id="IPR000847">
    <property type="entry name" value="LysR_HTH_N"/>
</dbReference>
<dbReference type="AlphaFoldDB" id="A0AAE9YPE8"/>
<dbReference type="PANTHER" id="PTHR30126">
    <property type="entry name" value="HTH-TYPE TRANSCRIPTIONAL REGULATOR"/>
    <property type="match status" value="1"/>
</dbReference>
<evidence type="ECO:0000256" key="3">
    <source>
        <dbReference type="ARBA" id="ARBA00023125"/>
    </source>
</evidence>
<dbReference type="SUPFAM" id="SSF53850">
    <property type="entry name" value="Periplasmic binding protein-like II"/>
    <property type="match status" value="1"/>
</dbReference>
<name>A0AAE9YPE8_9GAMM</name>
<dbReference type="Gene3D" id="3.40.190.290">
    <property type="match status" value="1"/>
</dbReference>
<evidence type="ECO:0000259" key="5">
    <source>
        <dbReference type="PROSITE" id="PS50931"/>
    </source>
</evidence>
<comment type="similarity">
    <text evidence="1">Belongs to the LysR transcriptional regulatory family.</text>
</comment>
<dbReference type="Gene3D" id="1.10.10.10">
    <property type="entry name" value="Winged helix-like DNA-binding domain superfamily/Winged helix DNA-binding domain"/>
    <property type="match status" value="1"/>
</dbReference>
<dbReference type="SUPFAM" id="SSF46785">
    <property type="entry name" value="Winged helix' DNA-binding domain"/>
    <property type="match status" value="1"/>
</dbReference>
<dbReference type="PANTHER" id="PTHR30126:SF4">
    <property type="entry name" value="LYSR FAMILY TRANSCRIPTIONAL REGULATOR"/>
    <property type="match status" value="1"/>
</dbReference>
<accession>A0AAE9YPE8</accession>
<dbReference type="EMBL" id="CP059735">
    <property type="protein sequence ID" value="WDD98824.1"/>
    <property type="molecule type" value="Genomic_DNA"/>
</dbReference>
<reference evidence="6 7" key="1">
    <citation type="journal article" date="2015" name="Genome Announc.">
        <title>Draft Genome Sequences of Marine Isolates of Thalassomonas viridans and Thalassomonas actiniarum.</title>
        <authorList>
            <person name="Olonade I."/>
            <person name="van Zyl L.J."/>
            <person name="Trindade M."/>
        </authorList>
    </citation>
    <scope>NUCLEOTIDE SEQUENCE [LARGE SCALE GENOMIC DNA]</scope>
    <source>
        <strain evidence="6 7">A5K-106</strain>
    </source>
</reference>
<dbReference type="GO" id="GO:0000976">
    <property type="term" value="F:transcription cis-regulatory region binding"/>
    <property type="evidence" value="ECO:0007669"/>
    <property type="project" value="TreeGrafter"/>
</dbReference>
<gene>
    <name evidence="6" type="ORF">SG35_026945</name>
</gene>
<dbReference type="InterPro" id="IPR036388">
    <property type="entry name" value="WH-like_DNA-bd_sf"/>
</dbReference>
<evidence type="ECO:0000256" key="2">
    <source>
        <dbReference type="ARBA" id="ARBA00023015"/>
    </source>
</evidence>
<dbReference type="Pfam" id="PF03466">
    <property type="entry name" value="LysR_substrate"/>
    <property type="match status" value="1"/>
</dbReference>
<keyword evidence="3" id="KW-0238">DNA-binding</keyword>
<evidence type="ECO:0000313" key="6">
    <source>
        <dbReference type="EMBL" id="WDD98824.1"/>
    </source>
</evidence>
<keyword evidence="2" id="KW-0805">Transcription regulation</keyword>
<keyword evidence="4" id="KW-0804">Transcription</keyword>
<evidence type="ECO:0000313" key="7">
    <source>
        <dbReference type="Proteomes" id="UP000032568"/>
    </source>
</evidence>
<dbReference type="InterPro" id="IPR005119">
    <property type="entry name" value="LysR_subst-bd"/>
</dbReference>
<dbReference type="RefSeq" id="WP_044834218.1">
    <property type="nucleotide sequence ID" value="NZ_CP059735.1"/>
</dbReference>
<sequence>MSKMPITIEALLVIDAIDRRQSFAKAAEEMNKATSALSYIMQKLEENLGITLFERQGRRSVLTAAGKVVLEEGRQILQASSQLVEKARETSTGWETHLKIAIESTGNYKVFFTVLQDFLKEHPSIEVEVTECVLSGGWDALEHNQIDLVVGAPGPIPLLKGFRSVPMAKAEMVPVIAAHHEYAEFAEDGKSMLAVLSKIRRIVIPDTSKLNVTRSAGLTNGYQKLYVQNMDQKMAALRAGLGVGHLPRKRIVEDLANGTLLELKLDPANDLESFLAWKISNKGKALRALTQLLEQADWSDG</sequence>
<dbReference type="PROSITE" id="PS50931">
    <property type="entry name" value="HTH_LYSR"/>
    <property type="match status" value="1"/>
</dbReference>
<dbReference type="Pfam" id="PF00126">
    <property type="entry name" value="HTH_1"/>
    <property type="match status" value="1"/>
</dbReference>
<feature type="domain" description="HTH lysR-type" evidence="5">
    <location>
        <begin position="6"/>
        <end position="63"/>
    </location>
</feature>
<proteinExistence type="inferred from homology"/>
<dbReference type="InterPro" id="IPR036390">
    <property type="entry name" value="WH_DNA-bd_sf"/>
</dbReference>
<dbReference type="GO" id="GO:0003700">
    <property type="term" value="F:DNA-binding transcription factor activity"/>
    <property type="evidence" value="ECO:0007669"/>
    <property type="project" value="InterPro"/>
</dbReference>
<evidence type="ECO:0000256" key="4">
    <source>
        <dbReference type="ARBA" id="ARBA00023163"/>
    </source>
</evidence>
<dbReference type="KEGG" id="tact:SG35_026945"/>
<reference evidence="6 7" key="2">
    <citation type="journal article" date="2022" name="Mar. Drugs">
        <title>Bioassay-Guided Fractionation Leads to the Detection of Cholic Acid Generated by the Rare Thalassomonas sp.</title>
        <authorList>
            <person name="Pheiffer F."/>
            <person name="Schneider Y.K."/>
            <person name="Hansen E.H."/>
            <person name="Andersen J.H."/>
            <person name="Isaksson J."/>
            <person name="Busche T."/>
            <person name="R C."/>
            <person name="Kalinowski J."/>
            <person name="Zyl L.V."/>
            <person name="Trindade M."/>
        </authorList>
    </citation>
    <scope>NUCLEOTIDE SEQUENCE [LARGE SCALE GENOMIC DNA]</scope>
    <source>
        <strain evidence="6 7">A5K-106</strain>
    </source>
</reference>
<keyword evidence="7" id="KW-1185">Reference proteome</keyword>